<dbReference type="Proteomes" id="UP001500784">
    <property type="component" value="Unassembled WGS sequence"/>
</dbReference>
<keyword evidence="2" id="KW-1185">Reference proteome</keyword>
<protein>
    <recommendedName>
        <fullName evidence="3">Protein phosphatase 2C</fullName>
    </recommendedName>
</protein>
<proteinExistence type="predicted"/>
<reference evidence="2" key="1">
    <citation type="journal article" date="2019" name="Int. J. Syst. Evol. Microbiol.">
        <title>The Global Catalogue of Microorganisms (GCM) 10K type strain sequencing project: providing services to taxonomists for standard genome sequencing and annotation.</title>
        <authorList>
            <consortium name="The Broad Institute Genomics Platform"/>
            <consortium name="The Broad Institute Genome Sequencing Center for Infectious Disease"/>
            <person name="Wu L."/>
            <person name="Ma J."/>
        </authorList>
    </citation>
    <scope>NUCLEOTIDE SEQUENCE [LARGE SCALE GENOMIC DNA]</scope>
    <source>
        <strain evidence="2">JCM 13316</strain>
    </source>
</reference>
<comment type="caution">
    <text evidence="1">The sequence shown here is derived from an EMBL/GenBank/DDBJ whole genome shotgun (WGS) entry which is preliminary data.</text>
</comment>
<sequence>MPTSWSHSVRVQTEGDGHVTEDSCGYAAASAWVIDGATSLLPELDLPGASNPSWYARTLDLLLAESAKAKPGPDAASGSEAGGMLAEALRRMDRVGEERAGNEHTRFPSAALALAQLTDGGVDVMVLADCHAAVELEDGSVVHVTSEPADLRVHREHPADPDQARELLRRDRELRNTPGRLWVARREPEAVQHAHLARLPAPKRVVLASDGAWRAVDLGLVDSPCSFLRAASTPVGAQQLLLELRRRQAAIGEKADDATILTVVPGA</sequence>
<organism evidence="1 2">
    <name type="scientific">Arthrobacter gandavensis</name>
    <dbReference type="NCBI Taxonomy" id="169960"/>
    <lineage>
        <taxon>Bacteria</taxon>
        <taxon>Bacillati</taxon>
        <taxon>Actinomycetota</taxon>
        <taxon>Actinomycetes</taxon>
        <taxon>Micrococcales</taxon>
        <taxon>Micrococcaceae</taxon>
        <taxon>Arthrobacter</taxon>
    </lineage>
</organism>
<dbReference type="RefSeq" id="WP_152228568.1">
    <property type="nucleotide sequence ID" value="NZ_BAAALV010000007.1"/>
</dbReference>
<evidence type="ECO:0000313" key="1">
    <source>
        <dbReference type="EMBL" id="GAA1922492.1"/>
    </source>
</evidence>
<dbReference type="InterPro" id="IPR036457">
    <property type="entry name" value="PPM-type-like_dom_sf"/>
</dbReference>
<gene>
    <name evidence="1" type="ORF">GCM10009688_29440</name>
</gene>
<evidence type="ECO:0008006" key="3">
    <source>
        <dbReference type="Google" id="ProtNLM"/>
    </source>
</evidence>
<evidence type="ECO:0000313" key="2">
    <source>
        <dbReference type="Proteomes" id="UP001500784"/>
    </source>
</evidence>
<accession>A0ABP5AVW0</accession>
<dbReference type="Gene3D" id="3.60.40.10">
    <property type="entry name" value="PPM-type phosphatase domain"/>
    <property type="match status" value="1"/>
</dbReference>
<dbReference type="EMBL" id="BAAALV010000007">
    <property type="protein sequence ID" value="GAA1922492.1"/>
    <property type="molecule type" value="Genomic_DNA"/>
</dbReference>
<name>A0ABP5AVW0_9MICC</name>